<proteinExistence type="predicted"/>
<sequence length="210" mass="23789">MTSGLSKQKQKTSSCLSHHADLVKVETVDEETFLKTNARAFGTHFWLGARDDITEGSWVWSEDDSDLDYTDWYPAEPNNSGGDEDCLELSGSHNWQWNDAPYETLLREISSNINIVAPAIFGHNLKECENDWKCKGCGKSGHKQDACTEDMFTEDKQHTDNTESSESKEEKEDETSKTQTGDEEGIETDSQSTETKENQNDEDIRRPHKS</sequence>
<evidence type="ECO:0000313" key="4">
    <source>
        <dbReference type="Proteomes" id="UP000507470"/>
    </source>
</evidence>
<dbReference type="SUPFAM" id="SSF56436">
    <property type="entry name" value="C-type lectin-like"/>
    <property type="match status" value="1"/>
</dbReference>
<keyword evidence="4" id="KW-1185">Reference proteome</keyword>
<dbReference type="Pfam" id="PF00059">
    <property type="entry name" value="Lectin_C"/>
    <property type="match status" value="1"/>
</dbReference>
<evidence type="ECO:0000259" key="2">
    <source>
        <dbReference type="PROSITE" id="PS50041"/>
    </source>
</evidence>
<feature type="compositionally biased region" description="Basic and acidic residues" evidence="1">
    <location>
        <begin position="154"/>
        <end position="176"/>
    </location>
</feature>
<evidence type="ECO:0000313" key="3">
    <source>
        <dbReference type="EMBL" id="CAC5387505.1"/>
    </source>
</evidence>
<dbReference type="InterPro" id="IPR050111">
    <property type="entry name" value="C-type_lectin/snaclec_domain"/>
</dbReference>
<accession>A0A6J8BU51</accession>
<dbReference type="PROSITE" id="PS50041">
    <property type="entry name" value="C_TYPE_LECTIN_2"/>
    <property type="match status" value="1"/>
</dbReference>
<protein>
    <recommendedName>
        <fullName evidence="2">C-type lectin domain-containing protein</fullName>
    </recommendedName>
</protein>
<dbReference type="InterPro" id="IPR016187">
    <property type="entry name" value="CTDL_fold"/>
</dbReference>
<dbReference type="AlphaFoldDB" id="A0A6J8BU51"/>
<dbReference type="Gene3D" id="3.10.100.10">
    <property type="entry name" value="Mannose-Binding Protein A, subunit A"/>
    <property type="match status" value="1"/>
</dbReference>
<gene>
    <name evidence="3" type="ORF">MCOR_22823</name>
</gene>
<organism evidence="3 4">
    <name type="scientific">Mytilus coruscus</name>
    <name type="common">Sea mussel</name>
    <dbReference type="NCBI Taxonomy" id="42192"/>
    <lineage>
        <taxon>Eukaryota</taxon>
        <taxon>Metazoa</taxon>
        <taxon>Spiralia</taxon>
        <taxon>Lophotrochozoa</taxon>
        <taxon>Mollusca</taxon>
        <taxon>Bivalvia</taxon>
        <taxon>Autobranchia</taxon>
        <taxon>Pteriomorphia</taxon>
        <taxon>Mytilida</taxon>
        <taxon>Mytiloidea</taxon>
        <taxon>Mytilidae</taxon>
        <taxon>Mytilinae</taxon>
        <taxon>Mytilus</taxon>
    </lineage>
</organism>
<dbReference type="EMBL" id="CACVKT020004003">
    <property type="protein sequence ID" value="CAC5387505.1"/>
    <property type="molecule type" value="Genomic_DNA"/>
</dbReference>
<dbReference type="Proteomes" id="UP000507470">
    <property type="component" value="Unassembled WGS sequence"/>
</dbReference>
<name>A0A6J8BU51_MYTCO</name>
<dbReference type="InterPro" id="IPR001304">
    <property type="entry name" value="C-type_lectin-like"/>
</dbReference>
<feature type="compositionally biased region" description="Basic and acidic residues" evidence="1">
    <location>
        <begin position="194"/>
        <end position="210"/>
    </location>
</feature>
<evidence type="ECO:0000256" key="1">
    <source>
        <dbReference type="SAM" id="MobiDB-lite"/>
    </source>
</evidence>
<dbReference type="OrthoDB" id="6056968at2759"/>
<feature type="domain" description="C-type lectin" evidence="2">
    <location>
        <begin position="15"/>
        <end position="99"/>
    </location>
</feature>
<reference evidence="3 4" key="1">
    <citation type="submission" date="2020-06" db="EMBL/GenBank/DDBJ databases">
        <authorList>
            <person name="Li R."/>
            <person name="Bekaert M."/>
        </authorList>
    </citation>
    <scope>NUCLEOTIDE SEQUENCE [LARGE SCALE GENOMIC DNA]</scope>
    <source>
        <strain evidence="4">wild</strain>
    </source>
</reference>
<feature type="region of interest" description="Disordered" evidence="1">
    <location>
        <begin position="154"/>
        <end position="210"/>
    </location>
</feature>
<dbReference type="SMART" id="SM00034">
    <property type="entry name" value="CLECT"/>
    <property type="match status" value="1"/>
</dbReference>
<dbReference type="PANTHER" id="PTHR22803">
    <property type="entry name" value="MANNOSE, PHOSPHOLIPASE, LECTIN RECEPTOR RELATED"/>
    <property type="match status" value="1"/>
</dbReference>
<dbReference type="InterPro" id="IPR016186">
    <property type="entry name" value="C-type_lectin-like/link_sf"/>
</dbReference>
<dbReference type="CDD" id="cd00037">
    <property type="entry name" value="CLECT"/>
    <property type="match status" value="1"/>
</dbReference>